<evidence type="ECO:0000256" key="4">
    <source>
        <dbReference type="ARBA" id="ARBA00022692"/>
    </source>
</evidence>
<feature type="compositionally biased region" description="Basic and acidic residues" evidence="11">
    <location>
        <begin position="100"/>
        <end position="114"/>
    </location>
</feature>
<comment type="subcellular location">
    <subcellularLocation>
        <location evidence="1">Membrane</location>
        <topology evidence="1">Multi-pass membrane protein</topology>
    </subcellularLocation>
</comment>
<dbReference type="GO" id="GO:0015677">
    <property type="term" value="P:copper ion import"/>
    <property type="evidence" value="ECO:0007669"/>
    <property type="project" value="TreeGrafter"/>
</dbReference>
<feature type="region of interest" description="Disordered" evidence="11">
    <location>
        <begin position="91"/>
        <end position="114"/>
    </location>
</feature>
<dbReference type="InterPro" id="IPR013130">
    <property type="entry name" value="Fe3_Rdtase_TM_dom"/>
</dbReference>
<keyword evidence="3" id="KW-0813">Transport</keyword>
<dbReference type="Proteomes" id="UP000660729">
    <property type="component" value="Unassembled WGS sequence"/>
</dbReference>
<evidence type="ECO:0000256" key="12">
    <source>
        <dbReference type="SAM" id="Phobius"/>
    </source>
</evidence>
<proteinExistence type="inferred from homology"/>
<dbReference type="PROSITE" id="PS51384">
    <property type="entry name" value="FAD_FR"/>
    <property type="match status" value="1"/>
</dbReference>
<dbReference type="GO" id="GO:0000293">
    <property type="term" value="F:ferric-chelate reductase activity"/>
    <property type="evidence" value="ECO:0007669"/>
    <property type="project" value="UniProtKB-ARBA"/>
</dbReference>
<feature type="domain" description="FAD-binding FR-type" evidence="13">
    <location>
        <begin position="387"/>
        <end position="532"/>
    </location>
</feature>
<dbReference type="Gene3D" id="3.40.50.80">
    <property type="entry name" value="Nucleotide-binding domain of ferredoxin-NADP reductase (FNR) module"/>
    <property type="match status" value="2"/>
</dbReference>
<feature type="transmembrane region" description="Helical" evidence="12">
    <location>
        <begin position="360"/>
        <end position="381"/>
    </location>
</feature>
<evidence type="ECO:0000256" key="7">
    <source>
        <dbReference type="ARBA" id="ARBA00023002"/>
    </source>
</evidence>
<keyword evidence="15" id="KW-1185">Reference proteome</keyword>
<reference evidence="14" key="1">
    <citation type="submission" date="2020-04" db="EMBL/GenBank/DDBJ databases">
        <title>Draft genome resource of the tomato pathogen Pseudocercospora fuligena.</title>
        <authorList>
            <person name="Zaccaron A."/>
        </authorList>
    </citation>
    <scope>NUCLEOTIDE SEQUENCE</scope>
    <source>
        <strain evidence="14">PF001</strain>
    </source>
</reference>
<name>A0A8H6RAB6_9PEZI</name>
<dbReference type="InterPro" id="IPR017927">
    <property type="entry name" value="FAD-bd_FR_type"/>
</dbReference>
<keyword evidence="7" id="KW-0560">Oxidoreductase</keyword>
<keyword evidence="4 12" id="KW-0812">Transmembrane</keyword>
<dbReference type="SUPFAM" id="SSF52343">
    <property type="entry name" value="Ferredoxin reductase-like, C-terminal NADP-linked domain"/>
    <property type="match status" value="1"/>
</dbReference>
<dbReference type="PANTHER" id="PTHR32361:SF9">
    <property type="entry name" value="FERRIC REDUCTASE TRANSMEMBRANE COMPONENT 3-RELATED"/>
    <property type="match status" value="1"/>
</dbReference>
<feature type="compositionally biased region" description="Polar residues" evidence="11">
    <location>
        <begin position="150"/>
        <end position="167"/>
    </location>
</feature>
<organism evidence="14 15">
    <name type="scientific">Pseudocercospora fuligena</name>
    <dbReference type="NCBI Taxonomy" id="685502"/>
    <lineage>
        <taxon>Eukaryota</taxon>
        <taxon>Fungi</taxon>
        <taxon>Dikarya</taxon>
        <taxon>Ascomycota</taxon>
        <taxon>Pezizomycotina</taxon>
        <taxon>Dothideomycetes</taxon>
        <taxon>Dothideomycetidae</taxon>
        <taxon>Mycosphaerellales</taxon>
        <taxon>Mycosphaerellaceae</taxon>
        <taxon>Pseudocercospora</taxon>
    </lineage>
</organism>
<dbReference type="InterPro" id="IPR039261">
    <property type="entry name" value="FNR_nucleotide-bd"/>
</dbReference>
<dbReference type="SFLD" id="SFLDG01168">
    <property type="entry name" value="Ferric_reductase_subgroup_(FRE"/>
    <property type="match status" value="1"/>
</dbReference>
<dbReference type="SFLD" id="SFLDS00052">
    <property type="entry name" value="Ferric_Reductase_Domain"/>
    <property type="match status" value="1"/>
</dbReference>
<feature type="transmembrane region" description="Helical" evidence="12">
    <location>
        <begin position="301"/>
        <end position="321"/>
    </location>
</feature>
<dbReference type="EMBL" id="JABCIY010000219">
    <property type="protein sequence ID" value="KAF7187974.1"/>
    <property type="molecule type" value="Genomic_DNA"/>
</dbReference>
<keyword evidence="5" id="KW-0249">Electron transport</keyword>
<keyword evidence="6 12" id="KW-1133">Transmembrane helix</keyword>
<keyword evidence="8" id="KW-0406">Ion transport</keyword>
<sequence length="671" mass="76239">MDIPFLSLVPLHRDDVPSPEVRSDINLIRSEAPSRNTTERLTPEQRKHFQSLVEGFQFSRWFYVTYQAAVLAIVLFAAAYRWHERRSRRRRARRKQVASIREEQHVKGRTDIGDAIEAQRGDAHSENISDGRQNSIATAIYTPRHEDGWASSSSSSTREGDATPSTKSEPDDEVSPLSPFLRPADKTSKRHRSRAFRPRSYTKAFLTYQPPPLPILRRIIPSNSTSLVVLLLLGLNLFYLLFGIDFSTLSAVDVLADRAGLLFVANLPWLYLMAAKNQPIKRLTGDSYENLNLIHRRQGEWLCFLALVHFGGMFVAWYNFLQSFLTLWGFLTIHYIAWGVGAFVAYEALYLTSLSSFREWWYEVFLASHVFLQAAALVLLWMHHFRAGPHAVAALLIFILDRLVWRLGLKSTSINATLDIVEDGETVKVSGDWPTLPQATSRWRKWLGRDMRFGWLPSEHVFITVPGISRKHRLQFHPMTIASAAPRENGHAWFNLIIRAKGGFSRDLLNYARTFPSTTVRLDGPYGSLHALEMLEASDTAVIVAGGSGLAVAYPMLWHLLHLEQNLRPKVAFIWIVQDASHISWIGSERLEELRDMGCRVVVPPPSRKHGRPDVCALLRDTIDEIHEDRDGKVGVVVSGPDGMNRDVRNTCASMVWEGRDVEVTVEKFGW</sequence>
<feature type="transmembrane region" description="Helical" evidence="12">
    <location>
        <begin position="255"/>
        <end position="274"/>
    </location>
</feature>
<accession>A0A8H6RAB6</accession>
<protein>
    <submittedName>
        <fullName evidence="14">Ferric/cupric reductase transmembrane component 1</fullName>
    </submittedName>
</protein>
<keyword evidence="10" id="KW-0325">Glycoprotein</keyword>
<dbReference type="InterPro" id="IPR051410">
    <property type="entry name" value="Ferric/Cupric_Reductase"/>
</dbReference>
<evidence type="ECO:0000256" key="3">
    <source>
        <dbReference type="ARBA" id="ARBA00022448"/>
    </source>
</evidence>
<dbReference type="Pfam" id="PF01794">
    <property type="entry name" value="Ferric_reduct"/>
    <property type="match status" value="1"/>
</dbReference>
<feature type="transmembrane region" description="Helical" evidence="12">
    <location>
        <begin position="227"/>
        <end position="249"/>
    </location>
</feature>
<dbReference type="PANTHER" id="PTHR32361">
    <property type="entry name" value="FERRIC/CUPRIC REDUCTASE TRANSMEMBRANE COMPONENT"/>
    <property type="match status" value="1"/>
</dbReference>
<dbReference type="Pfam" id="PF08022">
    <property type="entry name" value="FAD_binding_8"/>
    <property type="match status" value="1"/>
</dbReference>
<evidence type="ECO:0000256" key="8">
    <source>
        <dbReference type="ARBA" id="ARBA00023065"/>
    </source>
</evidence>
<dbReference type="AlphaFoldDB" id="A0A8H6RAB6"/>
<evidence type="ECO:0000256" key="5">
    <source>
        <dbReference type="ARBA" id="ARBA00022982"/>
    </source>
</evidence>
<comment type="caution">
    <text evidence="14">The sequence shown here is derived from an EMBL/GenBank/DDBJ whole genome shotgun (WGS) entry which is preliminary data.</text>
</comment>
<dbReference type="GO" id="GO:0006826">
    <property type="term" value="P:iron ion transport"/>
    <property type="evidence" value="ECO:0007669"/>
    <property type="project" value="TreeGrafter"/>
</dbReference>
<evidence type="ECO:0000259" key="13">
    <source>
        <dbReference type="PROSITE" id="PS51384"/>
    </source>
</evidence>
<evidence type="ECO:0000313" key="15">
    <source>
        <dbReference type="Proteomes" id="UP000660729"/>
    </source>
</evidence>
<feature type="transmembrane region" description="Helical" evidence="12">
    <location>
        <begin position="61"/>
        <end position="82"/>
    </location>
</feature>
<evidence type="ECO:0000256" key="9">
    <source>
        <dbReference type="ARBA" id="ARBA00023136"/>
    </source>
</evidence>
<feature type="transmembrane region" description="Helical" evidence="12">
    <location>
        <begin position="327"/>
        <end position="348"/>
    </location>
</feature>
<dbReference type="InterPro" id="IPR013112">
    <property type="entry name" value="FAD-bd_8"/>
</dbReference>
<evidence type="ECO:0000256" key="6">
    <source>
        <dbReference type="ARBA" id="ARBA00022989"/>
    </source>
</evidence>
<comment type="similarity">
    <text evidence="2">Belongs to the ferric reductase (FRE) family.</text>
</comment>
<keyword evidence="9 12" id="KW-0472">Membrane</keyword>
<dbReference type="GO" id="GO:0006879">
    <property type="term" value="P:intracellular iron ion homeostasis"/>
    <property type="evidence" value="ECO:0007669"/>
    <property type="project" value="TreeGrafter"/>
</dbReference>
<evidence type="ECO:0000256" key="10">
    <source>
        <dbReference type="ARBA" id="ARBA00023180"/>
    </source>
</evidence>
<dbReference type="OrthoDB" id="17725at2759"/>
<dbReference type="GO" id="GO:0005886">
    <property type="term" value="C:plasma membrane"/>
    <property type="evidence" value="ECO:0007669"/>
    <property type="project" value="TreeGrafter"/>
</dbReference>
<evidence type="ECO:0000256" key="2">
    <source>
        <dbReference type="ARBA" id="ARBA00006278"/>
    </source>
</evidence>
<evidence type="ECO:0000313" key="14">
    <source>
        <dbReference type="EMBL" id="KAF7187974.1"/>
    </source>
</evidence>
<dbReference type="InterPro" id="IPR013121">
    <property type="entry name" value="Fe_red_NAD-bd_6"/>
</dbReference>
<feature type="region of interest" description="Disordered" evidence="11">
    <location>
        <begin position="146"/>
        <end position="195"/>
    </location>
</feature>
<dbReference type="CDD" id="cd06186">
    <property type="entry name" value="NOX_Duox_like_FAD_NADP"/>
    <property type="match status" value="1"/>
</dbReference>
<evidence type="ECO:0000256" key="11">
    <source>
        <dbReference type="SAM" id="MobiDB-lite"/>
    </source>
</evidence>
<evidence type="ECO:0000256" key="1">
    <source>
        <dbReference type="ARBA" id="ARBA00004141"/>
    </source>
</evidence>
<dbReference type="Pfam" id="PF08030">
    <property type="entry name" value="NAD_binding_6"/>
    <property type="match status" value="1"/>
</dbReference>
<gene>
    <name evidence="14" type="ORF">HII31_10874</name>
</gene>